<dbReference type="AlphaFoldDB" id="A0A4R2NPF5"/>
<proteinExistence type="predicted"/>
<dbReference type="Proteomes" id="UP000294564">
    <property type="component" value="Unassembled WGS sequence"/>
</dbReference>
<organism evidence="2 3">
    <name type="scientific">Tenacibaculum skagerrakense</name>
    <dbReference type="NCBI Taxonomy" id="186571"/>
    <lineage>
        <taxon>Bacteria</taxon>
        <taxon>Pseudomonadati</taxon>
        <taxon>Bacteroidota</taxon>
        <taxon>Flavobacteriia</taxon>
        <taxon>Flavobacteriales</taxon>
        <taxon>Flavobacteriaceae</taxon>
        <taxon>Tenacibaculum</taxon>
    </lineage>
</organism>
<accession>A0A4R2NPF5</accession>
<reference evidence="2 3" key="1">
    <citation type="submission" date="2019-03" db="EMBL/GenBank/DDBJ databases">
        <title>Genomic Encyclopedia of Type Strains, Phase IV (KMG-IV): sequencing the most valuable type-strain genomes for metagenomic binning, comparative biology and taxonomic classification.</title>
        <authorList>
            <person name="Goeker M."/>
        </authorList>
    </citation>
    <scope>NUCLEOTIDE SEQUENCE [LARGE SCALE GENOMIC DNA]</scope>
    <source>
        <strain evidence="2 3">DSM 14836</strain>
    </source>
</reference>
<keyword evidence="1" id="KW-1133">Transmembrane helix</keyword>
<feature type="transmembrane region" description="Helical" evidence="1">
    <location>
        <begin position="7"/>
        <end position="27"/>
    </location>
</feature>
<keyword evidence="1" id="KW-0812">Transmembrane</keyword>
<protein>
    <submittedName>
        <fullName evidence="2">Uncharacterized protein</fullName>
    </submittedName>
</protein>
<gene>
    <name evidence="2" type="ORF">EV195_10897</name>
</gene>
<name>A0A4R2NPF5_9FLAO</name>
<keyword evidence="3" id="KW-1185">Reference proteome</keyword>
<evidence type="ECO:0000256" key="1">
    <source>
        <dbReference type="SAM" id="Phobius"/>
    </source>
</evidence>
<evidence type="ECO:0000313" key="3">
    <source>
        <dbReference type="Proteomes" id="UP000294564"/>
    </source>
</evidence>
<dbReference type="EMBL" id="SLXM01000008">
    <property type="protein sequence ID" value="TCP23627.1"/>
    <property type="molecule type" value="Genomic_DNA"/>
</dbReference>
<evidence type="ECO:0000313" key="2">
    <source>
        <dbReference type="EMBL" id="TCP23627.1"/>
    </source>
</evidence>
<sequence length="602" mass="68498">MKNLKLTNYWIFILLLLPIGLMCQVNYDEGRLMINGIQLLQDSNQPDTYYYIPDYPRLATKEDGDFELMCTKYIGQEGNASGGLFHTLIQFDLPEEVLNELEKELKEKKGGAKIAGPVPMKQALKDGEDGIASFKIVSSILNNVDGKNPFTQNVITSGHAPLYKNSKAAIAAKLNQEGATLLWESLQGKTSDISVVVSGYYEAKVKGYNAVVSADMSTVYEHYSKVYSNQKEYTKRQMRKITDEMVQQQKLNIDVFDRSSGLGIKTDDMSSILSLITDKLIELMFDAEMGWAKQPEKETAVEQGQLLGRRKRGFFSKVFGGARDEKYVTDNQFVLKNRSDIKVNKFYLNLSKSTTIKVPVYSSGNISGLYEVFKEDPSSKDKYFRVVNLDDVDFTKREIIFQLDGEYVDTFNEILNSVTVSFKKHYGEDHSDVTKDVIINRTDLEAGKDYKNIFYPRLGIKESDWLDYEYQVSWNLKGNNKTIRLPKSEDKWLKANDASIALTPPFKKRTVQIDADRTFFKDAEVQACSVRFFTILNGQPNPQGTVVLRKNDTENTSKINLYHDANEPVAYQVNWYKKSGPTTESLKSLDSDYLFLLPPSEE</sequence>
<dbReference type="RefSeq" id="WP_132795441.1">
    <property type="nucleotide sequence ID" value="NZ_SLXM01000008.1"/>
</dbReference>
<dbReference type="OrthoDB" id="1182264at2"/>
<keyword evidence="1" id="KW-0472">Membrane</keyword>
<comment type="caution">
    <text evidence="2">The sequence shown here is derived from an EMBL/GenBank/DDBJ whole genome shotgun (WGS) entry which is preliminary data.</text>
</comment>